<dbReference type="EMBL" id="JAHKNI010000002">
    <property type="protein sequence ID" value="MBU3061669.1"/>
    <property type="molecule type" value="Genomic_DNA"/>
</dbReference>
<evidence type="ECO:0008006" key="3">
    <source>
        <dbReference type="Google" id="ProtNLM"/>
    </source>
</evidence>
<proteinExistence type="predicted"/>
<dbReference type="RefSeq" id="WP_215916712.1">
    <property type="nucleotide sequence ID" value="NZ_JAHKNI010000002.1"/>
</dbReference>
<gene>
    <name evidence="1" type="ORF">KO481_09040</name>
</gene>
<dbReference type="InterPro" id="IPR022536">
    <property type="entry name" value="EspC"/>
</dbReference>
<name>A0ABS6AUH0_9NOCA</name>
<keyword evidence="2" id="KW-1185">Reference proteome</keyword>
<dbReference type="Proteomes" id="UP000733379">
    <property type="component" value="Unassembled WGS sequence"/>
</dbReference>
<comment type="caution">
    <text evidence="1">The sequence shown here is derived from an EMBL/GenBank/DDBJ whole genome shotgun (WGS) entry which is preliminary data.</text>
</comment>
<accession>A0ABS6AUH0</accession>
<dbReference type="Pfam" id="PF10824">
    <property type="entry name" value="T7SS_ESX_EspC"/>
    <property type="match status" value="1"/>
</dbReference>
<protein>
    <recommendedName>
        <fullName evidence="3">Excreted virulence factor EspC (Type VII ESX diderm)</fullName>
    </recommendedName>
</protein>
<organism evidence="1 2">
    <name type="scientific">Nocardia albiluteola</name>
    <dbReference type="NCBI Taxonomy" id="2842303"/>
    <lineage>
        <taxon>Bacteria</taxon>
        <taxon>Bacillati</taxon>
        <taxon>Actinomycetota</taxon>
        <taxon>Actinomycetes</taxon>
        <taxon>Mycobacteriales</taxon>
        <taxon>Nocardiaceae</taxon>
        <taxon>Nocardia</taxon>
    </lineage>
</organism>
<evidence type="ECO:0000313" key="2">
    <source>
        <dbReference type="Proteomes" id="UP000733379"/>
    </source>
</evidence>
<reference evidence="1 2" key="1">
    <citation type="submission" date="2021-06" db="EMBL/GenBank/DDBJ databases">
        <title>Actinomycetes sequencing.</title>
        <authorList>
            <person name="Shan Q."/>
        </authorList>
    </citation>
    <scope>NUCLEOTIDE SEQUENCE [LARGE SCALE GENOMIC DNA]</scope>
    <source>
        <strain evidence="1 2">NEAU-G5</strain>
    </source>
</reference>
<sequence>MTKISVDTEGVGAYSATAGGLAGELASAAAAAVAADPVLLGPIFGLVGGDFVTAYSAAHAGHVASISQLSAVMGTLGTAAAGAAVSYSESDADRVAAMQKAQERLQA</sequence>
<evidence type="ECO:0000313" key="1">
    <source>
        <dbReference type="EMBL" id="MBU3061669.1"/>
    </source>
</evidence>